<organism evidence="2">
    <name type="scientific">marine sediment metagenome</name>
    <dbReference type="NCBI Taxonomy" id="412755"/>
    <lineage>
        <taxon>unclassified sequences</taxon>
        <taxon>metagenomes</taxon>
        <taxon>ecological metagenomes</taxon>
    </lineage>
</organism>
<dbReference type="CDD" id="cd00085">
    <property type="entry name" value="HNHc"/>
    <property type="match status" value="1"/>
</dbReference>
<gene>
    <name evidence="2" type="ORF">LCGC14_0371020</name>
</gene>
<sequence>MPIDPYKRYQKDFKLHEMYPNPPDGTCSCGCGVKLTGRRKRWATDDCVKPLLTDYWIIKGDVQTIRNELSKIDRYKCRNCGIQTKWDEWHADHIVEVVNGGGGRGIENYQTLCIPCHKIKTKSLFKERKNRP</sequence>
<evidence type="ECO:0000259" key="1">
    <source>
        <dbReference type="SMART" id="SM00507"/>
    </source>
</evidence>
<dbReference type="InterPro" id="IPR003615">
    <property type="entry name" value="HNH_nuc"/>
</dbReference>
<evidence type="ECO:0000313" key="2">
    <source>
        <dbReference type="EMBL" id="KKN76416.1"/>
    </source>
</evidence>
<dbReference type="GO" id="GO:0003676">
    <property type="term" value="F:nucleic acid binding"/>
    <property type="evidence" value="ECO:0007669"/>
    <property type="project" value="InterPro"/>
</dbReference>
<dbReference type="InterPro" id="IPR002711">
    <property type="entry name" value="HNH"/>
</dbReference>
<reference evidence="2" key="1">
    <citation type="journal article" date="2015" name="Nature">
        <title>Complex archaea that bridge the gap between prokaryotes and eukaryotes.</title>
        <authorList>
            <person name="Spang A."/>
            <person name="Saw J.H."/>
            <person name="Jorgensen S.L."/>
            <person name="Zaremba-Niedzwiedzka K."/>
            <person name="Martijn J."/>
            <person name="Lind A.E."/>
            <person name="van Eijk R."/>
            <person name="Schleper C."/>
            <person name="Guy L."/>
            <person name="Ettema T.J."/>
        </authorList>
    </citation>
    <scope>NUCLEOTIDE SEQUENCE</scope>
</reference>
<name>A0A0F9VSI2_9ZZZZ</name>
<proteinExistence type="predicted"/>
<dbReference type="SMART" id="SM00507">
    <property type="entry name" value="HNHc"/>
    <property type="match status" value="1"/>
</dbReference>
<comment type="caution">
    <text evidence="2">The sequence shown here is derived from an EMBL/GenBank/DDBJ whole genome shotgun (WGS) entry which is preliminary data.</text>
</comment>
<feature type="domain" description="HNH nuclease" evidence="1">
    <location>
        <begin position="64"/>
        <end position="118"/>
    </location>
</feature>
<dbReference type="GO" id="GO:0004519">
    <property type="term" value="F:endonuclease activity"/>
    <property type="evidence" value="ECO:0007669"/>
    <property type="project" value="InterPro"/>
</dbReference>
<dbReference type="AlphaFoldDB" id="A0A0F9VSI2"/>
<dbReference type="Pfam" id="PF01844">
    <property type="entry name" value="HNH"/>
    <property type="match status" value="1"/>
</dbReference>
<dbReference type="EMBL" id="LAZR01000296">
    <property type="protein sequence ID" value="KKN76416.1"/>
    <property type="molecule type" value="Genomic_DNA"/>
</dbReference>
<protein>
    <recommendedName>
        <fullName evidence="1">HNH nuclease domain-containing protein</fullName>
    </recommendedName>
</protein>
<dbReference type="GO" id="GO:0008270">
    <property type="term" value="F:zinc ion binding"/>
    <property type="evidence" value="ECO:0007669"/>
    <property type="project" value="InterPro"/>
</dbReference>
<accession>A0A0F9VSI2</accession>
<dbReference type="Gene3D" id="1.10.30.50">
    <property type="match status" value="1"/>
</dbReference>